<proteinExistence type="predicted"/>
<protein>
    <submittedName>
        <fullName evidence="1">Uncharacterized protein</fullName>
    </submittedName>
</protein>
<dbReference type="OrthoDB" id="2123049at2759"/>
<dbReference type="EMBL" id="JANBUL010000016">
    <property type="protein sequence ID" value="KAJ2785048.1"/>
    <property type="molecule type" value="Genomic_DNA"/>
</dbReference>
<gene>
    <name evidence="1" type="ORF">H4R18_000756</name>
</gene>
<evidence type="ECO:0000313" key="2">
    <source>
        <dbReference type="Proteomes" id="UP001140217"/>
    </source>
</evidence>
<evidence type="ECO:0000313" key="1">
    <source>
        <dbReference type="EMBL" id="KAJ2785048.1"/>
    </source>
</evidence>
<keyword evidence="2" id="KW-1185">Reference proteome</keyword>
<dbReference type="AlphaFoldDB" id="A0A9W8HMN1"/>
<name>A0A9W8HMN1_9FUNG</name>
<accession>A0A9W8HMN1</accession>
<comment type="caution">
    <text evidence="1">The sequence shown here is derived from an EMBL/GenBank/DDBJ whole genome shotgun (WGS) entry which is preliminary data.</text>
</comment>
<organism evidence="1 2">
    <name type="scientific">Coemansia javaensis</name>
    <dbReference type="NCBI Taxonomy" id="2761396"/>
    <lineage>
        <taxon>Eukaryota</taxon>
        <taxon>Fungi</taxon>
        <taxon>Fungi incertae sedis</taxon>
        <taxon>Zoopagomycota</taxon>
        <taxon>Kickxellomycotina</taxon>
        <taxon>Kickxellomycetes</taxon>
        <taxon>Kickxellales</taxon>
        <taxon>Kickxellaceae</taxon>
        <taxon>Coemansia</taxon>
    </lineage>
</organism>
<dbReference type="Proteomes" id="UP001140217">
    <property type="component" value="Unassembled WGS sequence"/>
</dbReference>
<sequence>MAQPKRARLGSDCGAAGIRGLRLADERTVGLPPGLGPVSAMTAWVSRAGQGVLVVGTCTGGVALVHGDGAAAVLEGPGGAAIQALLAADPPGADGDGRDEAAAAAAAGAAPDVVAGDAEGHVDVYTLGRRFSRSTLPAAVSALAADTNPRTPSSFLAGDMGGTVAGCHAQAVLWRTQLDIAAGGDQAPDPTVSAVCSVRLPDHRGLLADYTLAASGSSHVQLLSRGVPVRTIPVAAPCTCIAPGMFTRAGRSGPDAEAQAVLGDEAGRLLVLDGFELVPYAQLPHPAARVFALPLEAVAGPGAAGPDVVVCTTLSDTVYVLHGGALVATHALGFWPAAVAVVASFGDAGPAIAAAESADGDGENDGDGDALHIVSLGLAPEDASP</sequence>
<reference evidence="1" key="1">
    <citation type="submission" date="2022-07" db="EMBL/GenBank/DDBJ databases">
        <title>Phylogenomic reconstructions and comparative analyses of Kickxellomycotina fungi.</title>
        <authorList>
            <person name="Reynolds N.K."/>
            <person name="Stajich J.E."/>
            <person name="Barry K."/>
            <person name="Grigoriev I.V."/>
            <person name="Crous P."/>
            <person name="Smith M.E."/>
        </authorList>
    </citation>
    <scope>NUCLEOTIDE SEQUENCE</scope>
    <source>
        <strain evidence="1">NBRC 105414</strain>
    </source>
</reference>